<accession>A0A9W7LZJ2</accession>
<dbReference type="SUPFAM" id="SSF57850">
    <property type="entry name" value="RING/U-box"/>
    <property type="match status" value="1"/>
</dbReference>
<dbReference type="Gene3D" id="1.25.10.10">
    <property type="entry name" value="Leucine-rich Repeat Variant"/>
    <property type="match status" value="1"/>
</dbReference>
<dbReference type="InterPro" id="IPR045185">
    <property type="entry name" value="PUB22/23/24-like"/>
</dbReference>
<dbReference type="PROSITE" id="PS51698">
    <property type="entry name" value="U_BOX"/>
    <property type="match status" value="1"/>
</dbReference>
<keyword evidence="3 5" id="KW-0808">Transferase</keyword>
<name>A0A9W7LZJ2_HIBTR</name>
<reference evidence="7" key="1">
    <citation type="submission" date="2023-05" db="EMBL/GenBank/DDBJ databases">
        <title>Genome and transcriptome analyses reveal genes involved in the formation of fine ridges on petal epidermal cells in Hibiscus trionum.</title>
        <authorList>
            <person name="Koshimizu S."/>
            <person name="Masuda S."/>
            <person name="Ishii T."/>
            <person name="Shirasu K."/>
            <person name="Hoshino A."/>
            <person name="Arita M."/>
        </authorList>
    </citation>
    <scope>NUCLEOTIDE SEQUENCE</scope>
    <source>
        <strain evidence="7">Hamamatsu line</strain>
    </source>
</reference>
<dbReference type="PANTHER" id="PTHR22849">
    <property type="entry name" value="WDSAM1 PROTEIN"/>
    <property type="match status" value="1"/>
</dbReference>
<comment type="catalytic activity">
    <reaction evidence="1 5">
        <text>S-ubiquitinyl-[E2 ubiquitin-conjugating enzyme]-L-cysteine + [acceptor protein]-L-lysine = [E2 ubiquitin-conjugating enzyme]-L-cysteine + N(6)-ubiquitinyl-[acceptor protein]-L-lysine.</text>
        <dbReference type="EC" id="2.3.2.27"/>
    </reaction>
</comment>
<dbReference type="CDD" id="cd16664">
    <property type="entry name" value="RING-Ubox_PUB"/>
    <property type="match status" value="1"/>
</dbReference>
<evidence type="ECO:0000259" key="6">
    <source>
        <dbReference type="PROSITE" id="PS51698"/>
    </source>
</evidence>
<dbReference type="InterPro" id="IPR058678">
    <property type="entry name" value="ARM_PUB"/>
</dbReference>
<dbReference type="PANTHER" id="PTHR22849:SF6">
    <property type="entry name" value="U-BOX DOMAIN-CONTAINING PROTEIN"/>
    <property type="match status" value="1"/>
</dbReference>
<dbReference type="GO" id="GO:0016567">
    <property type="term" value="P:protein ubiquitination"/>
    <property type="evidence" value="ECO:0007669"/>
    <property type="project" value="UniProtKB-UniRule"/>
</dbReference>
<evidence type="ECO:0000256" key="5">
    <source>
        <dbReference type="RuleBase" id="RU369093"/>
    </source>
</evidence>
<gene>
    <name evidence="7" type="ORF">HRI_001940700</name>
</gene>
<dbReference type="SUPFAM" id="SSF48371">
    <property type="entry name" value="ARM repeat"/>
    <property type="match status" value="1"/>
</dbReference>
<dbReference type="InterPro" id="IPR011989">
    <property type="entry name" value="ARM-like"/>
</dbReference>
<dbReference type="AlphaFoldDB" id="A0A9W7LZJ2"/>
<dbReference type="InterPro" id="IPR003613">
    <property type="entry name" value="Ubox_domain"/>
</dbReference>
<dbReference type="GO" id="GO:0061630">
    <property type="term" value="F:ubiquitin protein ligase activity"/>
    <property type="evidence" value="ECO:0007669"/>
    <property type="project" value="UniProtKB-UniRule"/>
</dbReference>
<evidence type="ECO:0000256" key="4">
    <source>
        <dbReference type="ARBA" id="ARBA00022786"/>
    </source>
</evidence>
<evidence type="ECO:0000313" key="8">
    <source>
        <dbReference type="Proteomes" id="UP001165190"/>
    </source>
</evidence>
<dbReference type="InterPro" id="IPR016024">
    <property type="entry name" value="ARM-type_fold"/>
</dbReference>
<evidence type="ECO:0000256" key="1">
    <source>
        <dbReference type="ARBA" id="ARBA00000900"/>
    </source>
</evidence>
<comment type="caution">
    <text evidence="7">The sequence shown here is derived from an EMBL/GenBank/DDBJ whole genome shotgun (WGS) entry which is preliminary data.</text>
</comment>
<proteinExistence type="predicted"/>
<dbReference type="OrthoDB" id="10064100at2759"/>
<dbReference type="Pfam" id="PF04564">
    <property type="entry name" value="U-box"/>
    <property type="match status" value="1"/>
</dbReference>
<sequence>MPMYQPSTRREADMKLDSQVLDLETAVKDGILGGGCGVISTGFASQKLDLKIMIEELESIDVPTVFICPISLEPMQDPVTLCTGQTYERSNILKWFSLGRCTCPTTMQELWDDSVTPNKTLQQLIFSWFSHKYLAMKKRSEDVQGRVKEILENLKKVKGQARVQALKELRQVVQTHGTVKKTVVENGGVALISSLLGPFTTHAVGSEVIGVLVNLNLDSNSKSDLLQPAKISLMVDILNEGSIETKINCTKLIRVLMEGNDFASENVASLSLLVGLLRLVKDKKHQNGVLAGLSLLKVICSHESIRNSFVNVGAVPQLVELMPELNNECLELVLYLLELLSNIPEGRLALKDCPNTIPNVVKLLMKASESCMQFALSILWTICKFAPEECASLALDAGLAAKLLLVIQSGCNPVLKQRSAELLKLCSLNYTATIFISKCNLTRTIQ</sequence>
<dbReference type="InterPro" id="IPR013083">
    <property type="entry name" value="Znf_RING/FYVE/PHD"/>
</dbReference>
<evidence type="ECO:0000256" key="3">
    <source>
        <dbReference type="ARBA" id="ARBA00022679"/>
    </source>
</evidence>
<comment type="pathway">
    <text evidence="2 5">Protein modification; protein ubiquitination.</text>
</comment>
<dbReference type="EC" id="2.3.2.27" evidence="5"/>
<keyword evidence="8" id="KW-1185">Reference proteome</keyword>
<evidence type="ECO:0000256" key="2">
    <source>
        <dbReference type="ARBA" id="ARBA00004906"/>
    </source>
</evidence>
<protein>
    <recommendedName>
        <fullName evidence="5 6">U-box domain-containing protein</fullName>
        <ecNumber evidence="5">2.3.2.27</ecNumber>
    </recommendedName>
    <alternativeName>
        <fullName evidence="5">RING-type E3 ubiquitin transferase PUB</fullName>
    </alternativeName>
</protein>
<dbReference type="EMBL" id="BSYR01000019">
    <property type="protein sequence ID" value="GMI82714.1"/>
    <property type="molecule type" value="Genomic_DNA"/>
</dbReference>
<dbReference type="Proteomes" id="UP001165190">
    <property type="component" value="Unassembled WGS sequence"/>
</dbReference>
<organism evidence="7 8">
    <name type="scientific">Hibiscus trionum</name>
    <name type="common">Flower of an hour</name>
    <dbReference type="NCBI Taxonomy" id="183268"/>
    <lineage>
        <taxon>Eukaryota</taxon>
        <taxon>Viridiplantae</taxon>
        <taxon>Streptophyta</taxon>
        <taxon>Embryophyta</taxon>
        <taxon>Tracheophyta</taxon>
        <taxon>Spermatophyta</taxon>
        <taxon>Magnoliopsida</taxon>
        <taxon>eudicotyledons</taxon>
        <taxon>Gunneridae</taxon>
        <taxon>Pentapetalae</taxon>
        <taxon>rosids</taxon>
        <taxon>malvids</taxon>
        <taxon>Malvales</taxon>
        <taxon>Malvaceae</taxon>
        <taxon>Malvoideae</taxon>
        <taxon>Hibiscus</taxon>
    </lineage>
</organism>
<keyword evidence="4 5" id="KW-0833">Ubl conjugation pathway</keyword>
<feature type="domain" description="U-box" evidence="6">
    <location>
        <begin position="61"/>
        <end position="135"/>
    </location>
</feature>
<comment type="function">
    <text evidence="5">Functions as an E3 ubiquitin ligase.</text>
</comment>
<dbReference type="InterPro" id="IPR045210">
    <property type="entry name" value="RING-Ubox_PUB"/>
</dbReference>
<evidence type="ECO:0000313" key="7">
    <source>
        <dbReference type="EMBL" id="GMI82714.1"/>
    </source>
</evidence>
<dbReference type="SMART" id="SM00504">
    <property type="entry name" value="Ubox"/>
    <property type="match status" value="1"/>
</dbReference>
<dbReference type="Gene3D" id="3.30.40.10">
    <property type="entry name" value="Zinc/RING finger domain, C3HC4 (zinc finger)"/>
    <property type="match status" value="1"/>
</dbReference>
<dbReference type="Pfam" id="PF25598">
    <property type="entry name" value="ARM_PUB"/>
    <property type="match status" value="1"/>
</dbReference>